<accession>A0A4Z0Z6J1</accession>
<evidence type="ECO:0000313" key="2">
    <source>
        <dbReference type="EMBL" id="TGJ87280.1"/>
    </source>
</evidence>
<dbReference type="OrthoDB" id="4616705at2759"/>
<keyword evidence="1" id="KW-0732">Signal</keyword>
<protein>
    <recommendedName>
        <fullName evidence="4">HD domain-containing protein</fullName>
    </recommendedName>
</protein>
<organism evidence="2 3">
    <name type="scientific">Xylaria hypoxylon</name>
    <dbReference type="NCBI Taxonomy" id="37992"/>
    <lineage>
        <taxon>Eukaryota</taxon>
        <taxon>Fungi</taxon>
        <taxon>Dikarya</taxon>
        <taxon>Ascomycota</taxon>
        <taxon>Pezizomycotina</taxon>
        <taxon>Sordariomycetes</taxon>
        <taxon>Xylariomycetidae</taxon>
        <taxon>Xylariales</taxon>
        <taxon>Xylariaceae</taxon>
        <taxon>Xylaria</taxon>
    </lineage>
</organism>
<evidence type="ECO:0000313" key="3">
    <source>
        <dbReference type="Proteomes" id="UP000297716"/>
    </source>
</evidence>
<sequence length="254" mass="28629">MKFSGVLSALTLAGAVAAKPGTKYPTTIVAGIEVVDTQIVRDARELIEVFNDLQPYLYKHLHRTWLFAAAIFNANETLKNSIDLEFHAVGSLLHDLGWDMRPNSPYVTQLDRFEVDSGVAAVNWVKEYVKENKCFAKKWNNVARLEKLYDGIALQTEQSIRRFGIPWPPRPRIPEDDYQSIIAAYPNDYLFRGSNITFTYLAATKPTGTYNTFLQDFGVHYVPGYDPSGKTFFDLIQEGAEGETKLHPNATLTS</sequence>
<reference evidence="2 3" key="1">
    <citation type="submission" date="2019-03" db="EMBL/GenBank/DDBJ databases">
        <title>Draft genome sequence of Xylaria hypoxylon DSM 108379, a ubiquitous saprotrophic-parasitic fungi on hardwood.</title>
        <authorList>
            <person name="Buettner E."/>
            <person name="Leonhardt S."/>
            <person name="Gebauer A.M."/>
            <person name="Liers C."/>
            <person name="Hofrichter M."/>
            <person name="Kellner H."/>
        </authorList>
    </citation>
    <scope>NUCLEOTIDE SEQUENCE [LARGE SCALE GENOMIC DNA]</scope>
    <source>
        <strain evidence="2 3">DSM 108379</strain>
    </source>
</reference>
<gene>
    <name evidence="2" type="ORF">E0Z10_g1470</name>
</gene>
<dbReference type="EMBL" id="SKBN01000015">
    <property type="protein sequence ID" value="TGJ87280.1"/>
    <property type="molecule type" value="Genomic_DNA"/>
</dbReference>
<dbReference type="AlphaFoldDB" id="A0A4Z0Z6J1"/>
<proteinExistence type="predicted"/>
<evidence type="ECO:0008006" key="4">
    <source>
        <dbReference type="Google" id="ProtNLM"/>
    </source>
</evidence>
<keyword evidence="3" id="KW-1185">Reference proteome</keyword>
<feature type="signal peptide" evidence="1">
    <location>
        <begin position="1"/>
        <end position="18"/>
    </location>
</feature>
<dbReference type="Proteomes" id="UP000297716">
    <property type="component" value="Unassembled WGS sequence"/>
</dbReference>
<name>A0A4Z0Z6J1_9PEZI</name>
<comment type="caution">
    <text evidence="2">The sequence shown here is derived from an EMBL/GenBank/DDBJ whole genome shotgun (WGS) entry which is preliminary data.</text>
</comment>
<feature type="chain" id="PRO_5021199811" description="HD domain-containing protein" evidence="1">
    <location>
        <begin position="19"/>
        <end position="254"/>
    </location>
</feature>
<evidence type="ECO:0000256" key="1">
    <source>
        <dbReference type="SAM" id="SignalP"/>
    </source>
</evidence>